<dbReference type="Proteomes" id="UP001202328">
    <property type="component" value="Unassembled WGS sequence"/>
</dbReference>
<accession>A0AAD4XGA1</accession>
<evidence type="ECO:0000313" key="5">
    <source>
        <dbReference type="EMBL" id="KAI3914311.1"/>
    </source>
</evidence>
<keyword evidence="1" id="KW-0805">Transcription regulation</keyword>
<organism evidence="5 6">
    <name type="scientific">Papaver atlanticum</name>
    <dbReference type="NCBI Taxonomy" id="357466"/>
    <lineage>
        <taxon>Eukaryota</taxon>
        <taxon>Viridiplantae</taxon>
        <taxon>Streptophyta</taxon>
        <taxon>Embryophyta</taxon>
        <taxon>Tracheophyta</taxon>
        <taxon>Spermatophyta</taxon>
        <taxon>Magnoliopsida</taxon>
        <taxon>Ranunculales</taxon>
        <taxon>Papaveraceae</taxon>
        <taxon>Papaveroideae</taxon>
        <taxon>Papaver</taxon>
    </lineage>
</organism>
<protein>
    <recommendedName>
        <fullName evidence="7">Nodulation signaling pathway 1-like protein</fullName>
    </recommendedName>
</protein>
<evidence type="ECO:0000256" key="1">
    <source>
        <dbReference type="ARBA" id="ARBA00023015"/>
    </source>
</evidence>
<feature type="short sequence motif" description="VHIID" evidence="3">
    <location>
        <begin position="266"/>
        <end position="270"/>
    </location>
</feature>
<dbReference type="Pfam" id="PF03514">
    <property type="entry name" value="GRAS"/>
    <property type="match status" value="1"/>
</dbReference>
<comment type="caution">
    <text evidence="3">Lacks conserved residue(s) required for the propagation of feature annotation.</text>
</comment>
<feature type="region of interest" description="SAW" evidence="3">
    <location>
        <begin position="460"/>
        <end position="532"/>
    </location>
</feature>
<comment type="caution">
    <text evidence="5">The sequence shown here is derived from an EMBL/GenBank/DDBJ whole genome shotgun (WGS) entry which is preliminary data.</text>
</comment>
<dbReference type="InterPro" id="IPR005202">
    <property type="entry name" value="TF_GRAS"/>
</dbReference>
<gene>
    <name evidence="5" type="ORF">MKW98_014918</name>
</gene>
<dbReference type="PROSITE" id="PS50985">
    <property type="entry name" value="GRAS"/>
    <property type="match status" value="1"/>
</dbReference>
<dbReference type="PANTHER" id="PTHR31636">
    <property type="entry name" value="OSJNBA0084A10.13 PROTEIN-RELATED"/>
    <property type="match status" value="1"/>
</dbReference>
<name>A0AAD4XGA1_9MAGN</name>
<evidence type="ECO:0000256" key="2">
    <source>
        <dbReference type="ARBA" id="ARBA00023163"/>
    </source>
</evidence>
<feature type="region of interest" description="Disordered" evidence="4">
    <location>
        <begin position="81"/>
        <end position="110"/>
    </location>
</feature>
<evidence type="ECO:0008006" key="7">
    <source>
        <dbReference type="Google" id="ProtNLM"/>
    </source>
</evidence>
<proteinExistence type="inferred from homology"/>
<comment type="similarity">
    <text evidence="3">Belongs to the GRAS family.</text>
</comment>
<evidence type="ECO:0000256" key="3">
    <source>
        <dbReference type="PROSITE-ProRule" id="PRU01191"/>
    </source>
</evidence>
<evidence type="ECO:0000313" key="6">
    <source>
        <dbReference type="Proteomes" id="UP001202328"/>
    </source>
</evidence>
<evidence type="ECO:0000256" key="4">
    <source>
        <dbReference type="SAM" id="MobiDB-lite"/>
    </source>
</evidence>
<feature type="compositionally biased region" description="Low complexity" evidence="4">
    <location>
        <begin position="81"/>
        <end position="96"/>
    </location>
</feature>
<keyword evidence="6" id="KW-1185">Reference proteome</keyword>
<sequence>MITPMTIHEEHDEPSLYDHNDHILDWLEDTVPFLPSFFDDPSYTTTSITNPTAIVSDITEEFQWWDDQDLIIDPNLNLINPTPTTPTTTTTTTTTTANLLPPSQPKKRKPADVNLEVNNQRRRSVGLTKKSTVKSAGNNYNNCNNSKEGRWAEQLLLPCGVAISAGNLTRVQHLLYVLHELASSSGDANHRLANYGLRALIHHLSSSTTTVGPASSIFASTEPRLFQRSLLKFYEVSPWFTFANTISNSSILQVLAQASKSSSKTLHILDIGVSHGIQWPTLLEALSRRSSGPTPLVRITVVNSWISDHSYTVSPFSIGPPGDDYTTRLRRFAKSINIDLEIQQLNTHPLQTLTPEMINTSPSETLVVCTQFRLHNLNHNTPNDERTEFLQFLAKLKPSAVILSENDAACSCTQCGNFSIGFTRKVEYLWRFLESTSCAFKGRDCEERKVFEGEASKAIMSEIEMNDGREKWCEKMRQVGFVSEGFGEDVIDGGKSLLRKYDSNWEMKVDEKDGCACLLWKGERVSFCSLWKLN</sequence>
<feature type="region of interest" description="PFYRE" evidence="3">
    <location>
        <begin position="366"/>
        <end position="457"/>
    </location>
</feature>
<dbReference type="EMBL" id="JAJJMB010009331">
    <property type="protein sequence ID" value="KAI3914311.1"/>
    <property type="molecule type" value="Genomic_DNA"/>
</dbReference>
<reference evidence="5" key="1">
    <citation type="submission" date="2022-04" db="EMBL/GenBank/DDBJ databases">
        <title>A functionally conserved STORR gene fusion in Papaver species that diverged 16.8 million years ago.</title>
        <authorList>
            <person name="Catania T."/>
        </authorList>
    </citation>
    <scope>NUCLEOTIDE SEQUENCE</scope>
    <source>
        <strain evidence="5">S-188037</strain>
    </source>
</reference>
<dbReference type="AlphaFoldDB" id="A0AAD4XGA1"/>
<keyword evidence="2" id="KW-0804">Transcription</keyword>